<organism evidence="2 3">
    <name type="scientific">Pleuronectes platessa</name>
    <name type="common">European plaice</name>
    <dbReference type="NCBI Taxonomy" id="8262"/>
    <lineage>
        <taxon>Eukaryota</taxon>
        <taxon>Metazoa</taxon>
        <taxon>Chordata</taxon>
        <taxon>Craniata</taxon>
        <taxon>Vertebrata</taxon>
        <taxon>Euteleostomi</taxon>
        <taxon>Actinopterygii</taxon>
        <taxon>Neopterygii</taxon>
        <taxon>Teleostei</taxon>
        <taxon>Neoteleostei</taxon>
        <taxon>Acanthomorphata</taxon>
        <taxon>Carangaria</taxon>
        <taxon>Pleuronectiformes</taxon>
        <taxon>Pleuronectoidei</taxon>
        <taxon>Pleuronectidae</taxon>
        <taxon>Pleuronectes</taxon>
    </lineage>
</organism>
<dbReference type="EMBL" id="CADEAL010003961">
    <property type="protein sequence ID" value="CAB1447977.1"/>
    <property type="molecule type" value="Genomic_DNA"/>
</dbReference>
<dbReference type="Proteomes" id="UP001153269">
    <property type="component" value="Unassembled WGS sequence"/>
</dbReference>
<evidence type="ECO:0000256" key="1">
    <source>
        <dbReference type="SAM" id="MobiDB-lite"/>
    </source>
</evidence>
<dbReference type="AlphaFoldDB" id="A0A9N7V8R9"/>
<evidence type="ECO:0000313" key="3">
    <source>
        <dbReference type="Proteomes" id="UP001153269"/>
    </source>
</evidence>
<sequence>MTQRKHITPDSQAAERLWTGWSRACSLQRAPGPELDELGSIISCHLGPGPPPFSDANAIKDPEERTGAEETRRATDRRERKRQSHWRGEEEEEEEEESIRL</sequence>
<gene>
    <name evidence="2" type="ORF">PLEPLA_LOCUS35642</name>
</gene>
<accession>A0A9N7V8R9</accession>
<comment type="caution">
    <text evidence="2">The sequence shown here is derived from an EMBL/GenBank/DDBJ whole genome shotgun (WGS) entry which is preliminary data.</text>
</comment>
<protein>
    <submittedName>
        <fullName evidence="2">Uncharacterized protein</fullName>
    </submittedName>
</protein>
<feature type="region of interest" description="Disordered" evidence="1">
    <location>
        <begin position="46"/>
        <end position="101"/>
    </location>
</feature>
<feature type="compositionally biased region" description="Basic and acidic residues" evidence="1">
    <location>
        <begin position="58"/>
        <end position="78"/>
    </location>
</feature>
<proteinExistence type="predicted"/>
<reference evidence="2" key="1">
    <citation type="submission" date="2020-03" db="EMBL/GenBank/DDBJ databases">
        <authorList>
            <person name="Weist P."/>
        </authorList>
    </citation>
    <scope>NUCLEOTIDE SEQUENCE</scope>
</reference>
<keyword evidence="3" id="KW-1185">Reference proteome</keyword>
<name>A0A9N7V8R9_PLEPL</name>
<evidence type="ECO:0000313" key="2">
    <source>
        <dbReference type="EMBL" id="CAB1447977.1"/>
    </source>
</evidence>
<feature type="compositionally biased region" description="Acidic residues" evidence="1">
    <location>
        <begin position="89"/>
        <end position="101"/>
    </location>
</feature>